<gene>
    <name evidence="1" type="ORF">SERLA73DRAFT_149080</name>
</gene>
<name>F8PEZ0_SERL3</name>
<protein>
    <submittedName>
        <fullName evidence="1">Uncharacterized protein</fullName>
    </submittedName>
</protein>
<proteinExistence type="predicted"/>
<evidence type="ECO:0000313" key="1">
    <source>
        <dbReference type="EMBL" id="EGO04663.1"/>
    </source>
</evidence>
<evidence type="ECO:0000313" key="2">
    <source>
        <dbReference type="Proteomes" id="UP000008063"/>
    </source>
</evidence>
<dbReference type="EMBL" id="GL945474">
    <property type="protein sequence ID" value="EGO04663.1"/>
    <property type="molecule type" value="Genomic_DNA"/>
</dbReference>
<organism evidence="2">
    <name type="scientific">Serpula lacrymans var. lacrymans (strain S7.3)</name>
    <name type="common">Dry rot fungus</name>
    <dbReference type="NCBI Taxonomy" id="936435"/>
    <lineage>
        <taxon>Eukaryota</taxon>
        <taxon>Fungi</taxon>
        <taxon>Dikarya</taxon>
        <taxon>Basidiomycota</taxon>
        <taxon>Agaricomycotina</taxon>
        <taxon>Agaricomycetes</taxon>
        <taxon>Agaricomycetidae</taxon>
        <taxon>Boletales</taxon>
        <taxon>Coniophorineae</taxon>
        <taxon>Serpulaceae</taxon>
        <taxon>Serpula</taxon>
    </lineage>
</organism>
<dbReference type="AlphaFoldDB" id="F8PEZ0"/>
<reference evidence="2" key="1">
    <citation type="journal article" date="2011" name="Science">
        <title>The plant cell wall-decomposing machinery underlies the functional diversity of forest fungi.</title>
        <authorList>
            <person name="Eastwood D.C."/>
            <person name="Floudas D."/>
            <person name="Binder M."/>
            <person name="Majcherczyk A."/>
            <person name="Schneider P."/>
            <person name="Aerts A."/>
            <person name="Asiegbu F.O."/>
            <person name="Baker S.E."/>
            <person name="Barry K."/>
            <person name="Bendiksby M."/>
            <person name="Blumentritt M."/>
            <person name="Coutinho P.M."/>
            <person name="Cullen D."/>
            <person name="de Vries R.P."/>
            <person name="Gathman A."/>
            <person name="Goodell B."/>
            <person name="Henrissat B."/>
            <person name="Ihrmark K."/>
            <person name="Kauserud H."/>
            <person name="Kohler A."/>
            <person name="LaButti K."/>
            <person name="Lapidus A."/>
            <person name="Lavin J.L."/>
            <person name="Lee Y.-H."/>
            <person name="Lindquist E."/>
            <person name="Lilly W."/>
            <person name="Lucas S."/>
            <person name="Morin E."/>
            <person name="Murat C."/>
            <person name="Oguiza J.A."/>
            <person name="Park J."/>
            <person name="Pisabarro A.G."/>
            <person name="Riley R."/>
            <person name="Rosling A."/>
            <person name="Salamov A."/>
            <person name="Schmidt O."/>
            <person name="Schmutz J."/>
            <person name="Skrede I."/>
            <person name="Stenlid J."/>
            <person name="Wiebenga A."/>
            <person name="Xie X."/>
            <person name="Kuees U."/>
            <person name="Hibbett D.S."/>
            <person name="Hoffmeister D."/>
            <person name="Hoegberg N."/>
            <person name="Martin F."/>
            <person name="Grigoriev I.V."/>
            <person name="Watkinson S.C."/>
        </authorList>
    </citation>
    <scope>NUCLEOTIDE SEQUENCE [LARGE SCALE GENOMIC DNA]</scope>
    <source>
        <strain evidence="2">strain S7.3</strain>
    </source>
</reference>
<dbReference type="InParanoid" id="F8PEZ0"/>
<dbReference type="Proteomes" id="UP000008063">
    <property type="component" value="Unassembled WGS sequence"/>
</dbReference>
<keyword evidence="2" id="KW-1185">Reference proteome</keyword>
<dbReference type="HOGENOM" id="CLU_897613_0_0_1"/>
<sequence length="310" mass="35608">MDGCCIQLTENLEEFRGANSLQWGRVLDDTWDEVRENLEGHVLTNFKDLTDIKQLILQQVRHWLYNHSGNKQPGNKVAGHGKYLSLNQVLNLVKKKEVEKRMWDLYRVKPGQSGYIGKGEEWYINEPSEEVRQKVAKMKGRKVVKDFQMQATRDLGMLSFVLTAHRDTNGTICVSFHEQNDKAGFELFSKVQPNWKNVKIWEAWEKYAQSQFSDIDGSVPKESLPSKQKEKIKLPLDDNGYPILVDEDLSSPATFSDLQAIIRSLLMTHYQISTGNAKASVPWTSLAERPGNYIDLSKGYIPPGYRFREP</sequence>
<accession>F8PEZ0</accession>